<dbReference type="EMBL" id="JAFLNF010000003">
    <property type="protein sequence ID" value="MBO0345216.1"/>
    <property type="molecule type" value="Genomic_DNA"/>
</dbReference>
<feature type="domain" description="DUF1214" evidence="3">
    <location>
        <begin position="132"/>
        <end position="233"/>
    </location>
</feature>
<evidence type="ECO:0000256" key="1">
    <source>
        <dbReference type="SAM" id="MobiDB-lite"/>
    </source>
</evidence>
<proteinExistence type="predicted"/>
<dbReference type="InterPro" id="IPR037049">
    <property type="entry name" value="DUF1214_C_sf"/>
</dbReference>
<protein>
    <submittedName>
        <fullName evidence="4">DUF1214 domain-containing protein</fullName>
    </submittedName>
</protein>
<dbReference type="RefSeq" id="WP_206939630.1">
    <property type="nucleotide sequence ID" value="NZ_JAFLNF010000003.1"/>
</dbReference>
<dbReference type="Gene3D" id="2.60.120.600">
    <property type="entry name" value="Domain of unknown function DUF1214, C-terminal domain"/>
    <property type="match status" value="1"/>
</dbReference>
<dbReference type="SUPFAM" id="SSF160935">
    <property type="entry name" value="VPA0735-like"/>
    <property type="match status" value="1"/>
</dbReference>
<feature type="transmembrane region" description="Helical" evidence="2">
    <location>
        <begin position="64"/>
        <end position="86"/>
    </location>
</feature>
<dbReference type="InterPro" id="IPR010621">
    <property type="entry name" value="DUF1214"/>
</dbReference>
<evidence type="ECO:0000313" key="5">
    <source>
        <dbReference type="Proteomes" id="UP000664779"/>
    </source>
</evidence>
<keyword evidence="2" id="KW-0812">Transmembrane</keyword>
<keyword evidence="2" id="KW-0472">Membrane</keyword>
<dbReference type="Pfam" id="PF06742">
    <property type="entry name" value="DUF1214"/>
    <property type="match status" value="1"/>
</dbReference>
<reference evidence="4" key="1">
    <citation type="submission" date="2021-03" db="EMBL/GenBank/DDBJ databases">
        <title>Roseibium sp. CAU 1637 isolated from Incheon.</title>
        <authorList>
            <person name="Kim W."/>
        </authorList>
    </citation>
    <scope>NUCLEOTIDE SEQUENCE</scope>
    <source>
        <strain evidence="4">CAU 1637</strain>
    </source>
</reference>
<dbReference type="Proteomes" id="UP000664779">
    <property type="component" value="Unassembled WGS sequence"/>
</dbReference>
<feature type="region of interest" description="Disordered" evidence="1">
    <location>
        <begin position="1"/>
        <end position="22"/>
    </location>
</feature>
<organism evidence="4 5">
    <name type="scientific">Roseibium limicola</name>
    <dbReference type="NCBI Taxonomy" id="2816037"/>
    <lineage>
        <taxon>Bacteria</taxon>
        <taxon>Pseudomonadati</taxon>
        <taxon>Pseudomonadota</taxon>
        <taxon>Alphaproteobacteria</taxon>
        <taxon>Hyphomicrobiales</taxon>
        <taxon>Stappiaceae</taxon>
        <taxon>Roseibium</taxon>
    </lineage>
</organism>
<keyword evidence="2" id="KW-1133">Transmembrane helix</keyword>
<keyword evidence="5" id="KW-1185">Reference proteome</keyword>
<accession>A0A939J8D9</accession>
<comment type="caution">
    <text evidence="4">The sequence shown here is derived from an EMBL/GenBank/DDBJ whole genome shotgun (WGS) entry which is preliminary data.</text>
</comment>
<evidence type="ECO:0000259" key="3">
    <source>
        <dbReference type="Pfam" id="PF06742"/>
    </source>
</evidence>
<evidence type="ECO:0000313" key="4">
    <source>
        <dbReference type="EMBL" id="MBO0345216.1"/>
    </source>
</evidence>
<name>A0A939J8D9_9HYPH</name>
<sequence>MSVADDRAASAGQSQTRSPRVLSVARAKAQTQAEAWGGHDSLVQLRPDLHDVVDGGPPKPLRGLMMILLVLMAGSAIGIGSAALVIQGERPFTITSLGPWTANPYAGTDKADPYSVAIYTRSARVPLAQGEGLALTAYDDSSGRPLSPDCTYEISGTTPTARLWTLTAANDKGDLAATMAGRTSLASPGLLRNEDGSFQITASRTPSSGNWLPLANSPDVLEGLSFTFRLYDAPVTTGASLEGAEMPDIRRLGCR</sequence>
<evidence type="ECO:0000256" key="2">
    <source>
        <dbReference type="SAM" id="Phobius"/>
    </source>
</evidence>
<gene>
    <name evidence="4" type="ORF">J0X15_08290</name>
</gene>
<dbReference type="AlphaFoldDB" id="A0A939J8D9"/>